<dbReference type="EMBL" id="JACIDW010000002">
    <property type="protein sequence ID" value="MBB3963494.1"/>
    <property type="molecule type" value="Genomic_DNA"/>
</dbReference>
<dbReference type="NCBIfam" id="TIGR01635">
    <property type="entry name" value="tail_comp_S"/>
    <property type="match status" value="1"/>
</dbReference>
<dbReference type="Proteomes" id="UP000582090">
    <property type="component" value="Unassembled WGS sequence"/>
</dbReference>
<reference evidence="1 2" key="1">
    <citation type="submission" date="2020-08" db="EMBL/GenBank/DDBJ databases">
        <title>Genomic Encyclopedia of Type Strains, Phase IV (KMG-IV): sequencing the most valuable type-strain genomes for metagenomic binning, comparative biology and taxonomic classification.</title>
        <authorList>
            <person name="Goeker M."/>
        </authorList>
    </citation>
    <scope>NUCLEOTIDE SEQUENCE [LARGE SCALE GENOMIC DNA]</scope>
    <source>
        <strain evidence="1 2">DSM 26575</strain>
    </source>
</reference>
<dbReference type="AlphaFoldDB" id="A0A7W6CNZ5"/>
<evidence type="ECO:0000313" key="1">
    <source>
        <dbReference type="EMBL" id="MBB3963494.1"/>
    </source>
</evidence>
<evidence type="ECO:0000313" key="2">
    <source>
        <dbReference type="Proteomes" id="UP000582090"/>
    </source>
</evidence>
<protein>
    <submittedName>
        <fullName evidence="1">Phage virion morphogenesis protein</fullName>
    </submittedName>
</protein>
<keyword evidence="2" id="KW-1185">Reference proteome</keyword>
<name>A0A7W6CNZ5_9HYPH</name>
<proteinExistence type="predicted"/>
<comment type="caution">
    <text evidence="1">The sequence shown here is derived from an EMBL/GenBank/DDBJ whole genome shotgun (WGS) entry which is preliminary data.</text>
</comment>
<dbReference type="InterPro" id="IPR006522">
    <property type="entry name" value="Phage_virion_morphogenesis"/>
</dbReference>
<sequence>MSGVSLSFTVTDAPVRRAFEQLERAMGGNTRPLMSAIGVELVGSTHMRFVTQTDPEGQAWQALNTTYAQDKHNSRILTESGRLRDSINARASNDEVRVGSNVVYAAAHQLGATITPKNASHLFFRMGGRLIQADSVTLPARPFLGISNDDETAISEIVFSFVDRYVTRP</sequence>
<gene>
    <name evidence="1" type="ORF">GGQ67_001119</name>
</gene>
<dbReference type="Pfam" id="PF05069">
    <property type="entry name" value="Phage_tail_S"/>
    <property type="match status" value="1"/>
</dbReference>
<dbReference type="RefSeq" id="WP_183899202.1">
    <property type="nucleotide sequence ID" value="NZ_JACIDW010000002.1"/>
</dbReference>
<accession>A0A7W6CNZ5</accession>
<organism evidence="1 2">
    <name type="scientific">Rhizobium metallidurans</name>
    <dbReference type="NCBI Taxonomy" id="1265931"/>
    <lineage>
        <taxon>Bacteria</taxon>
        <taxon>Pseudomonadati</taxon>
        <taxon>Pseudomonadota</taxon>
        <taxon>Alphaproteobacteria</taxon>
        <taxon>Hyphomicrobiales</taxon>
        <taxon>Rhizobiaceae</taxon>
        <taxon>Rhizobium/Agrobacterium group</taxon>
        <taxon>Rhizobium</taxon>
    </lineage>
</organism>